<reference evidence="1" key="1">
    <citation type="journal article" date="2020" name="mSystems">
        <title>Genome- and Community-Level Interaction Insights into Carbon Utilization and Element Cycling Functions of Hydrothermarchaeota in Hydrothermal Sediment.</title>
        <authorList>
            <person name="Zhou Z."/>
            <person name="Liu Y."/>
            <person name="Xu W."/>
            <person name="Pan J."/>
            <person name="Luo Z.H."/>
            <person name="Li M."/>
        </authorList>
    </citation>
    <scope>NUCLEOTIDE SEQUENCE [LARGE SCALE GENOMIC DNA]</scope>
    <source>
        <strain evidence="1">SpSt-1181</strain>
    </source>
</reference>
<comment type="caution">
    <text evidence="1">The sequence shown here is derived from an EMBL/GenBank/DDBJ whole genome shotgun (WGS) entry which is preliminary data.</text>
</comment>
<protein>
    <submittedName>
        <fullName evidence="1">Uncharacterized protein</fullName>
    </submittedName>
</protein>
<dbReference type="Proteomes" id="UP000886335">
    <property type="component" value="Unassembled WGS sequence"/>
</dbReference>
<evidence type="ECO:0000313" key="1">
    <source>
        <dbReference type="EMBL" id="HED31596.1"/>
    </source>
</evidence>
<organism evidence="1">
    <name type="scientific">Prosthecochloris aestuarii</name>
    <dbReference type="NCBI Taxonomy" id="1102"/>
    <lineage>
        <taxon>Bacteria</taxon>
        <taxon>Pseudomonadati</taxon>
        <taxon>Chlorobiota</taxon>
        <taxon>Chlorobiia</taxon>
        <taxon>Chlorobiales</taxon>
        <taxon>Chlorobiaceae</taxon>
        <taxon>Prosthecochloris</taxon>
    </lineage>
</organism>
<sequence>MNQETWLRLLSLESRDITQQWFQRIHGRELNARRAREINAAAKQSREFFRNAADSNYSVRPLLTFYGVASLSRALFDLAIF</sequence>
<name>A0A831SQ16_PROAE</name>
<dbReference type="Pfam" id="PF14175">
    <property type="entry name" value="YaaC"/>
    <property type="match status" value="1"/>
</dbReference>
<proteinExistence type="predicted"/>
<accession>A0A831SQ16</accession>
<gene>
    <name evidence="1" type="ORF">ENN50_07950</name>
</gene>
<dbReference type="EMBL" id="DSBW01000173">
    <property type="protein sequence ID" value="HED31596.1"/>
    <property type="molecule type" value="Genomic_DNA"/>
</dbReference>
<dbReference type="InterPro" id="IPR026988">
    <property type="entry name" value="YaaC-like"/>
</dbReference>
<dbReference type="AlphaFoldDB" id="A0A831SQ16"/>